<feature type="transmembrane region" description="Helical" evidence="4">
    <location>
        <begin position="12"/>
        <end position="32"/>
    </location>
</feature>
<dbReference type="Gene3D" id="3.30.420.40">
    <property type="match status" value="2"/>
</dbReference>
<evidence type="ECO:0000313" key="5">
    <source>
        <dbReference type="EMBL" id="CAK9017831.1"/>
    </source>
</evidence>
<keyword evidence="6" id="KW-1185">Reference proteome</keyword>
<dbReference type="Gene3D" id="3.30.30.30">
    <property type="match status" value="1"/>
</dbReference>
<feature type="transmembrane region" description="Helical" evidence="4">
    <location>
        <begin position="171"/>
        <end position="193"/>
    </location>
</feature>
<keyword evidence="4" id="KW-0812">Transmembrane</keyword>
<feature type="region of interest" description="Disordered" evidence="3">
    <location>
        <begin position="1011"/>
        <end position="1067"/>
    </location>
</feature>
<feature type="compositionally biased region" description="Basic and acidic residues" evidence="3">
    <location>
        <begin position="1051"/>
        <end position="1067"/>
    </location>
</feature>
<dbReference type="SUPFAM" id="SSF100934">
    <property type="entry name" value="Heat shock protein 70kD (HSP70), C-terminal subdomain"/>
    <property type="match status" value="1"/>
</dbReference>
<accession>A0ABP0JTM6</accession>
<dbReference type="Gene3D" id="3.90.640.10">
    <property type="entry name" value="Actin, Chain A, domain 4"/>
    <property type="match status" value="1"/>
</dbReference>
<evidence type="ECO:0000313" key="6">
    <source>
        <dbReference type="Proteomes" id="UP001642484"/>
    </source>
</evidence>
<dbReference type="PRINTS" id="PR00301">
    <property type="entry name" value="HEATSHOCK70"/>
</dbReference>
<dbReference type="PANTHER" id="PTHR45639:SF4">
    <property type="entry name" value="HSC70CB, ISOFORM G"/>
    <property type="match status" value="1"/>
</dbReference>
<keyword evidence="1" id="KW-0547">Nucleotide-binding</keyword>
<evidence type="ECO:0000256" key="3">
    <source>
        <dbReference type="SAM" id="MobiDB-lite"/>
    </source>
</evidence>
<feature type="compositionally biased region" description="Basic and acidic residues" evidence="3">
    <location>
        <begin position="1011"/>
        <end position="1043"/>
    </location>
</feature>
<keyword evidence="4" id="KW-0472">Membrane</keyword>
<dbReference type="Gene3D" id="2.60.34.10">
    <property type="entry name" value="Substrate Binding Domain Of DNAk, Chain A, domain 1"/>
    <property type="match status" value="1"/>
</dbReference>
<dbReference type="Gene3D" id="1.20.1270.10">
    <property type="match status" value="1"/>
</dbReference>
<dbReference type="Proteomes" id="UP001642484">
    <property type="component" value="Unassembled WGS sequence"/>
</dbReference>
<gene>
    <name evidence="5" type="ORF">CCMP2556_LOCUS13018</name>
</gene>
<evidence type="ECO:0000256" key="2">
    <source>
        <dbReference type="ARBA" id="ARBA00022840"/>
    </source>
</evidence>
<dbReference type="InterPro" id="IPR043129">
    <property type="entry name" value="ATPase_NBD"/>
</dbReference>
<dbReference type="PANTHER" id="PTHR45639">
    <property type="entry name" value="HSC70CB, ISOFORM G-RELATED"/>
    <property type="match status" value="1"/>
</dbReference>
<dbReference type="SUPFAM" id="SSF53067">
    <property type="entry name" value="Actin-like ATPase domain"/>
    <property type="match status" value="2"/>
</dbReference>
<evidence type="ECO:0000256" key="1">
    <source>
        <dbReference type="ARBA" id="ARBA00022741"/>
    </source>
</evidence>
<dbReference type="Pfam" id="PF00012">
    <property type="entry name" value="HSP70"/>
    <property type="match status" value="1"/>
</dbReference>
<dbReference type="InterPro" id="IPR029048">
    <property type="entry name" value="HSP70_C_sf"/>
</dbReference>
<dbReference type="EMBL" id="CAXAMN010006513">
    <property type="protein sequence ID" value="CAK9017831.1"/>
    <property type="molecule type" value="Genomic_DNA"/>
</dbReference>
<dbReference type="SUPFAM" id="SSF100920">
    <property type="entry name" value="Heat shock protein 70kD (HSP70), peptide-binding domain"/>
    <property type="match status" value="1"/>
</dbReference>
<sequence>MTLARRYSVRYYFLRQSVALIFVAGFPLHVMATNAPLLGNQGKKGHSKASIFYGADEYLSELRKKYAHDHEIAAMKNLLPGEADPNAAGVAQSQDKMLTVQKNDANRSLKTNRLFPTANKPDPMPQNLAFLFTKITPEQMMYMWNVLTAIFVAQVLMVVAYCGALATFPEYWWTCTLFFGIPFSYIAIQQIYIDHDVMHGATFPVYDWQKFLTHPFADFFSLPWEEFVLEHNRHHASTVDLLIQGEFGWDPEEFHYALQQWAGPFSTNWYKYILTVPWIPIIHFFGLNDTGSLFALEWWMHFPDEGAGGKCNKDFWQKWIPRRVYHNAFVLSLWAFVWLLGTYPLGRPLSEGWRFMFTVSFFARIGFSAAWMFITNFTHSLPWNEFLAQDPGRTWPVLHNVMALVLGGKHRWNEMLFHDVHHAFPNAVGTLSQRGRFHGWEKVHDAAAEVLHRGLWKPNGDEETQMQKTQKKRLTKRNSFISWELNCARNVLSQWAERVVAVFLLGRARSDNLRMQVGFTDRERLLGDSALALVKSNAKLILGFGLPFAVNYKGEPRQMSAIQVTAMFLTKLRDVTEKWTTNKVADCVIGVPSYYSDVHRQALLDAAKIAGIPVLRLMNEHTATALAYGIYRSNDFDAEKPCTVAFCNMGHTMFSVSIVQFVKGKLTVICEKADKVGGRTMTECLMREFAAQFKKKVGCDPLTNKKAAFKLEEQVTKTKKILSANMEAQLSVECLMEDEDFGSTITRDAFLEMCQPMMDRVNAVLEGAKVAAAAAGISVEQIDFVEMVGGASRVPWVKEYCSKAFGGKELSTTMNADESVARGCALQAAMLSPLYKAARGTGPRAIVRDFTVVDCTPHPVTIGWMGSSADAEAEKKGEYKTMTVFPKNSLMNTVKMLTFYRKGPFDLKLEYEDTSALVPGCAKVLGNFKVDLPASADSKKIKVKAKLSLNGILEQIISTFGIEGAQMLEEEEYEEVHCGIESLQHGTPTILQTLDGKGFSYGDCGRSHVEEKVKEKKEIEVPAEEKEEAKAESPKEEKPESPKGEAAPEGEAEKKEESPKKEPEKKVEWVEVIKKKKRTKRTDINIMSSDICGLSEKTLQKQQDEETAMQADMKEIIETDEKRNDLESYILTMRDKCSEGGQYGPFISSGDREKLESELMKAEDWLYDNMEATKVQYIEMKLDELKKLGDGPVFRFKEDEVREDWVNAVKGTIKNYYEAAKNPGETYGHISPDKLSNIIKECDSLTAWLNEMQAKQVATPKHEKPPLNLGFDYFFVLTIAVKNLKRRRTRIDTRVYRWK</sequence>
<dbReference type="InterPro" id="IPR018181">
    <property type="entry name" value="Heat_shock_70_CS"/>
</dbReference>
<feature type="transmembrane region" description="Helical" evidence="4">
    <location>
        <begin position="355"/>
        <end position="374"/>
    </location>
</feature>
<protein>
    <submittedName>
        <fullName evidence="5">Uncharacterized protein</fullName>
    </submittedName>
</protein>
<organism evidence="5 6">
    <name type="scientific">Durusdinium trenchii</name>
    <dbReference type="NCBI Taxonomy" id="1381693"/>
    <lineage>
        <taxon>Eukaryota</taxon>
        <taxon>Sar</taxon>
        <taxon>Alveolata</taxon>
        <taxon>Dinophyceae</taxon>
        <taxon>Suessiales</taxon>
        <taxon>Symbiodiniaceae</taxon>
        <taxon>Durusdinium</taxon>
    </lineage>
</organism>
<keyword evidence="4" id="KW-1133">Transmembrane helix</keyword>
<proteinExistence type="predicted"/>
<dbReference type="InterPro" id="IPR029047">
    <property type="entry name" value="HSP70_peptide-bd_sf"/>
</dbReference>
<feature type="transmembrane region" description="Helical" evidence="4">
    <location>
        <begin position="142"/>
        <end position="164"/>
    </location>
</feature>
<dbReference type="PROSITE" id="PS01036">
    <property type="entry name" value="HSP70_3"/>
    <property type="match status" value="1"/>
</dbReference>
<comment type="caution">
    <text evidence="5">The sequence shown here is derived from an EMBL/GenBank/DDBJ whole genome shotgun (WGS) entry which is preliminary data.</text>
</comment>
<feature type="transmembrane region" description="Helical" evidence="4">
    <location>
        <begin position="324"/>
        <end position="343"/>
    </location>
</feature>
<reference evidence="5 6" key="1">
    <citation type="submission" date="2024-02" db="EMBL/GenBank/DDBJ databases">
        <authorList>
            <person name="Chen Y."/>
            <person name="Shah S."/>
            <person name="Dougan E. K."/>
            <person name="Thang M."/>
            <person name="Chan C."/>
        </authorList>
    </citation>
    <scope>NUCLEOTIDE SEQUENCE [LARGE SCALE GENOMIC DNA]</scope>
</reference>
<evidence type="ECO:0000256" key="4">
    <source>
        <dbReference type="SAM" id="Phobius"/>
    </source>
</evidence>
<keyword evidence="2" id="KW-0067">ATP-binding</keyword>
<name>A0ABP0JTM6_9DINO</name>
<dbReference type="InterPro" id="IPR013126">
    <property type="entry name" value="Hsp_70_fam"/>
</dbReference>